<dbReference type="RefSeq" id="WP_106665242.1">
    <property type="nucleotide sequence ID" value="NZ_PGGM01000007.1"/>
</dbReference>
<protein>
    <submittedName>
        <fullName evidence="1">Uncharacterized protein</fullName>
    </submittedName>
</protein>
<keyword evidence="2" id="KW-1185">Reference proteome</keyword>
<organism evidence="1 2">
    <name type="scientific">Phyllobacterium sophorae</name>
    <dbReference type="NCBI Taxonomy" id="1520277"/>
    <lineage>
        <taxon>Bacteria</taxon>
        <taxon>Pseudomonadati</taxon>
        <taxon>Pseudomonadota</taxon>
        <taxon>Alphaproteobacteria</taxon>
        <taxon>Hyphomicrobiales</taxon>
        <taxon>Phyllobacteriaceae</taxon>
        <taxon>Phyllobacterium</taxon>
    </lineage>
</organism>
<dbReference type="OrthoDB" id="8117044at2"/>
<dbReference type="AlphaFoldDB" id="A0A2P7B9Y4"/>
<accession>A0A2P7B9Y4</accession>
<evidence type="ECO:0000313" key="1">
    <source>
        <dbReference type="EMBL" id="PSH63273.1"/>
    </source>
</evidence>
<gene>
    <name evidence="1" type="ORF">CU103_17160</name>
</gene>
<proteinExistence type="predicted"/>
<evidence type="ECO:0000313" key="2">
    <source>
        <dbReference type="Proteomes" id="UP000241764"/>
    </source>
</evidence>
<sequence length="64" mass="7114">MRLRELQEMRYDQDTGQLKLSGLNAFNKAKSVTVSIDSPEEFLNAVKTALADADSKPIAMGKDR</sequence>
<dbReference type="Proteomes" id="UP000241764">
    <property type="component" value="Unassembled WGS sequence"/>
</dbReference>
<reference evidence="2" key="1">
    <citation type="submission" date="2017-11" db="EMBL/GenBank/DDBJ databases">
        <authorList>
            <person name="Kuznetsova I."/>
            <person name="Sazanova A."/>
            <person name="Chirak E."/>
            <person name="Safronova V."/>
            <person name="Willems A."/>
        </authorList>
    </citation>
    <scope>NUCLEOTIDE SEQUENCE [LARGE SCALE GENOMIC DNA]</scope>
    <source>
        <strain evidence="2">CCBAU 03422</strain>
    </source>
</reference>
<dbReference type="EMBL" id="PGGM01000007">
    <property type="protein sequence ID" value="PSH63273.1"/>
    <property type="molecule type" value="Genomic_DNA"/>
</dbReference>
<name>A0A2P7B9Y4_9HYPH</name>
<comment type="caution">
    <text evidence="1">The sequence shown here is derived from an EMBL/GenBank/DDBJ whole genome shotgun (WGS) entry which is preliminary data.</text>
</comment>